<keyword evidence="3 5" id="KW-0964">Secreted</keyword>
<evidence type="ECO:0000256" key="4">
    <source>
        <dbReference type="ARBA" id="ARBA00022729"/>
    </source>
</evidence>
<evidence type="ECO:0000313" key="6">
    <source>
        <dbReference type="EMBL" id="POM61294.1"/>
    </source>
</evidence>
<dbReference type="InterPro" id="IPR031825">
    <property type="entry name" value="RXLR"/>
</dbReference>
<comment type="domain">
    <text evidence="5">The RxLR-dEER motif acts to carry the protein into the host cell cytoplasm through binding to cell surface phosphatidylinositol-3-phosphate.</text>
</comment>
<evidence type="ECO:0000256" key="2">
    <source>
        <dbReference type="ARBA" id="ARBA00010400"/>
    </source>
</evidence>
<reference evidence="6 7" key="1">
    <citation type="journal article" date="2017" name="Genome Biol. Evol.">
        <title>Phytophthora megakarya and P. palmivora, closely related causal agents of cacao black pod rot, underwent increases in genome sizes and gene numbers by different mechanisms.</title>
        <authorList>
            <person name="Ali S.S."/>
            <person name="Shao J."/>
            <person name="Lary D.J."/>
            <person name="Kronmiller B."/>
            <person name="Shen D."/>
            <person name="Strem M.D."/>
            <person name="Amoako-Attah I."/>
            <person name="Akrofi A.Y."/>
            <person name="Begoude B.A."/>
            <person name="Ten Hoopen G.M."/>
            <person name="Coulibaly K."/>
            <person name="Kebe B.I."/>
            <person name="Melnick R.L."/>
            <person name="Guiltinan M.J."/>
            <person name="Tyler B.M."/>
            <person name="Meinhardt L.W."/>
            <person name="Bailey B.A."/>
        </authorList>
    </citation>
    <scope>NUCLEOTIDE SEQUENCE [LARGE SCALE GENOMIC DNA]</scope>
    <source>
        <strain evidence="7">sbr112.9</strain>
    </source>
</reference>
<name>A0A2P4X6W4_9STRA</name>
<gene>
    <name evidence="6" type="ORF">PHPALM_29710</name>
</gene>
<sequence length="137" mass="15408">MDTASAVVDVKMSDSVPSLRGNSAIESANRDIAVRSLRESKSLDGDGYAAPLEERGYFTNWFGFKIDLKTISDENLAKILNNETAKLRAFKYLKKKDVNALAAYSRLGGPNMADDGVRMKFWEEYGPWYDSRTYGNY</sequence>
<keyword evidence="7" id="KW-1185">Reference proteome</keyword>
<organism evidence="6 7">
    <name type="scientific">Phytophthora palmivora</name>
    <dbReference type="NCBI Taxonomy" id="4796"/>
    <lineage>
        <taxon>Eukaryota</taxon>
        <taxon>Sar</taxon>
        <taxon>Stramenopiles</taxon>
        <taxon>Oomycota</taxon>
        <taxon>Peronosporomycetes</taxon>
        <taxon>Peronosporales</taxon>
        <taxon>Peronosporaceae</taxon>
        <taxon>Phytophthora</taxon>
    </lineage>
</organism>
<comment type="subcellular location">
    <subcellularLocation>
        <location evidence="1 5">Secreted</location>
    </subcellularLocation>
</comment>
<evidence type="ECO:0000256" key="1">
    <source>
        <dbReference type="ARBA" id="ARBA00004613"/>
    </source>
</evidence>
<comment type="function">
    <text evidence="5">Effector that suppresses plant defense responses during pathogen infection.</text>
</comment>
<keyword evidence="4" id="KW-0732">Signal</keyword>
<dbReference type="Pfam" id="PF16810">
    <property type="entry name" value="RXLR"/>
    <property type="match status" value="1"/>
</dbReference>
<dbReference type="Proteomes" id="UP000237271">
    <property type="component" value="Unassembled WGS sequence"/>
</dbReference>
<evidence type="ECO:0000256" key="3">
    <source>
        <dbReference type="ARBA" id="ARBA00022525"/>
    </source>
</evidence>
<comment type="caution">
    <text evidence="6">The sequence shown here is derived from an EMBL/GenBank/DDBJ whole genome shotgun (WGS) entry which is preliminary data.</text>
</comment>
<comment type="similarity">
    <text evidence="2 5">Belongs to the RxLR effector family.</text>
</comment>
<evidence type="ECO:0000313" key="7">
    <source>
        <dbReference type="Proteomes" id="UP000237271"/>
    </source>
</evidence>
<dbReference type="OrthoDB" id="139909at2759"/>
<evidence type="ECO:0000256" key="5">
    <source>
        <dbReference type="RuleBase" id="RU367124"/>
    </source>
</evidence>
<protein>
    <recommendedName>
        <fullName evidence="5">RxLR effector protein</fullName>
    </recommendedName>
</protein>
<accession>A0A2P4X6W4</accession>
<proteinExistence type="inferred from homology"/>
<dbReference type="EMBL" id="NCKW01016108">
    <property type="protein sequence ID" value="POM61294.1"/>
    <property type="molecule type" value="Genomic_DNA"/>
</dbReference>
<dbReference type="AlphaFoldDB" id="A0A2P4X6W4"/>